<keyword evidence="5" id="KW-1185">Reference proteome</keyword>
<keyword evidence="2" id="KW-0418">Kinase</keyword>
<sequence length="153" mass="16762">MRAGWSRVTSLSNLLLIPPFPFPCAQDFGRRGIGPSIGDSLSSGNVVKGEVLGSRLTNNLIMELERTHNGGVGVGALQRFDMNKEVPSSDEDQFSLDAKDSNVEDEVVAIKELDRNDAQGIREFVVEVTTRSLINHPNLVKLIGFCAQVFRGY</sequence>
<name>A0ABQ7DMK9_BRACR</name>
<comment type="subcellular location">
    <subcellularLocation>
        <location evidence="1">Membrane</location>
    </subcellularLocation>
</comment>
<proteinExistence type="predicted"/>
<dbReference type="Proteomes" id="UP000266723">
    <property type="component" value="Unassembled WGS sequence"/>
</dbReference>
<accession>A0ABQ7DMK9</accession>
<dbReference type="PANTHER" id="PTHR47985">
    <property type="entry name" value="OS07G0668900 PROTEIN"/>
    <property type="match status" value="1"/>
</dbReference>
<evidence type="ECO:0000256" key="3">
    <source>
        <dbReference type="ARBA" id="ARBA00023136"/>
    </source>
</evidence>
<evidence type="ECO:0008006" key="6">
    <source>
        <dbReference type="Google" id="ProtNLM"/>
    </source>
</evidence>
<organism evidence="4 5">
    <name type="scientific">Brassica cretica</name>
    <name type="common">Mustard</name>
    <dbReference type="NCBI Taxonomy" id="69181"/>
    <lineage>
        <taxon>Eukaryota</taxon>
        <taxon>Viridiplantae</taxon>
        <taxon>Streptophyta</taxon>
        <taxon>Embryophyta</taxon>
        <taxon>Tracheophyta</taxon>
        <taxon>Spermatophyta</taxon>
        <taxon>Magnoliopsida</taxon>
        <taxon>eudicotyledons</taxon>
        <taxon>Gunneridae</taxon>
        <taxon>Pentapetalae</taxon>
        <taxon>rosids</taxon>
        <taxon>malvids</taxon>
        <taxon>Brassicales</taxon>
        <taxon>Brassicaceae</taxon>
        <taxon>Brassiceae</taxon>
        <taxon>Brassica</taxon>
    </lineage>
</organism>
<dbReference type="EMBL" id="QGKV02000649">
    <property type="protein sequence ID" value="KAF3578385.1"/>
    <property type="molecule type" value="Genomic_DNA"/>
</dbReference>
<keyword evidence="3" id="KW-0472">Membrane</keyword>
<evidence type="ECO:0000313" key="4">
    <source>
        <dbReference type="EMBL" id="KAF3578385.1"/>
    </source>
</evidence>
<dbReference type="SUPFAM" id="SSF56112">
    <property type="entry name" value="Protein kinase-like (PK-like)"/>
    <property type="match status" value="1"/>
</dbReference>
<evidence type="ECO:0000313" key="5">
    <source>
        <dbReference type="Proteomes" id="UP000266723"/>
    </source>
</evidence>
<evidence type="ECO:0000256" key="2">
    <source>
        <dbReference type="ARBA" id="ARBA00022527"/>
    </source>
</evidence>
<evidence type="ECO:0000256" key="1">
    <source>
        <dbReference type="ARBA" id="ARBA00004370"/>
    </source>
</evidence>
<gene>
    <name evidence="4" type="ORF">DY000_02032037</name>
</gene>
<keyword evidence="2" id="KW-0723">Serine/threonine-protein kinase</keyword>
<dbReference type="PANTHER" id="PTHR47985:SF41">
    <property type="entry name" value="SERINE_THREONINE-PROTEIN KINASE PBL5-RELATED"/>
    <property type="match status" value="1"/>
</dbReference>
<comment type="caution">
    <text evidence="4">The sequence shown here is derived from an EMBL/GenBank/DDBJ whole genome shotgun (WGS) entry which is preliminary data.</text>
</comment>
<protein>
    <recommendedName>
        <fullName evidence="6">Serine-threonine/tyrosine-protein kinase catalytic domain-containing protein</fullName>
    </recommendedName>
</protein>
<dbReference type="Gene3D" id="3.30.200.20">
    <property type="entry name" value="Phosphorylase Kinase, domain 1"/>
    <property type="match status" value="1"/>
</dbReference>
<keyword evidence="2" id="KW-0808">Transferase</keyword>
<reference evidence="4 5" key="1">
    <citation type="journal article" date="2020" name="BMC Genomics">
        <title>Intraspecific diversification of the crop wild relative Brassica cretica Lam. using demographic model selection.</title>
        <authorList>
            <person name="Kioukis A."/>
            <person name="Michalopoulou V.A."/>
            <person name="Briers L."/>
            <person name="Pirintsos S."/>
            <person name="Studholme D.J."/>
            <person name="Pavlidis P."/>
            <person name="Sarris P.F."/>
        </authorList>
    </citation>
    <scope>NUCLEOTIDE SEQUENCE [LARGE SCALE GENOMIC DNA]</scope>
    <source>
        <strain evidence="5">cv. PFS-1207/04</strain>
    </source>
</reference>
<dbReference type="InterPro" id="IPR011009">
    <property type="entry name" value="Kinase-like_dom_sf"/>
</dbReference>